<accession>A0ABW5KD45</accession>
<keyword evidence="3" id="KW-1185">Reference proteome</keyword>
<dbReference type="InterPro" id="IPR001466">
    <property type="entry name" value="Beta-lactam-related"/>
</dbReference>
<evidence type="ECO:0000313" key="3">
    <source>
        <dbReference type="Proteomes" id="UP001597545"/>
    </source>
</evidence>
<organism evidence="2 3">
    <name type="scientific">Sphingobacterium suaedae</name>
    <dbReference type="NCBI Taxonomy" id="1686402"/>
    <lineage>
        <taxon>Bacteria</taxon>
        <taxon>Pseudomonadati</taxon>
        <taxon>Bacteroidota</taxon>
        <taxon>Sphingobacteriia</taxon>
        <taxon>Sphingobacteriales</taxon>
        <taxon>Sphingobacteriaceae</taxon>
        <taxon>Sphingobacterium</taxon>
    </lineage>
</organism>
<feature type="domain" description="Beta-lactamase-related" evidence="1">
    <location>
        <begin position="38"/>
        <end position="351"/>
    </location>
</feature>
<dbReference type="GO" id="GO:0016787">
    <property type="term" value="F:hydrolase activity"/>
    <property type="evidence" value="ECO:0007669"/>
    <property type="project" value="UniProtKB-KW"/>
</dbReference>
<dbReference type="Pfam" id="PF00144">
    <property type="entry name" value="Beta-lactamase"/>
    <property type="match status" value="1"/>
</dbReference>
<sequence length="377" mass="42326">MRVCFKMLLPVLTLLHQSIFGQLNVEDSLMSIANEFKAVGLAVVVVKEGKPIYHKAVGMKDIQTRTPLTTKNLFRIASISKSFSATAVMQLVEQGKLSLDDDFGDLIGFPIRHPKYPETVITLRMVLSHTSSINDSNGYFDLDVINPTKNENWSKSYNDYKPGTGYAYCNLNYNMVGAVLERVTGERFDRYITQKVLNPLQIRGGYCVDSLDKEAFATLYTYDTVSQGFIAQPGAYNPRSAEIRSYRLGHSTPIFSPTGGMKISPEDLATYMIMHMQFGSYQRQNLLHETSAKLMQTAVHDQERYGLALLKTNQLIPGVELTGHTGSAYGLYSAMFFNPASRYGFIVVTNGCIPTYQNDFPALTIRTINFLYRNLIQ</sequence>
<name>A0ABW5KD45_9SPHI</name>
<dbReference type="Proteomes" id="UP001597545">
    <property type="component" value="Unassembled WGS sequence"/>
</dbReference>
<comment type="caution">
    <text evidence="2">The sequence shown here is derived from an EMBL/GenBank/DDBJ whole genome shotgun (WGS) entry which is preliminary data.</text>
</comment>
<dbReference type="PANTHER" id="PTHR46825">
    <property type="entry name" value="D-ALANYL-D-ALANINE-CARBOXYPEPTIDASE/ENDOPEPTIDASE AMPH"/>
    <property type="match status" value="1"/>
</dbReference>
<dbReference type="EC" id="3.-.-.-" evidence="2"/>
<protein>
    <submittedName>
        <fullName evidence="2">Serine hydrolase domain-containing protein</fullName>
        <ecNumber evidence="2">3.-.-.-</ecNumber>
    </submittedName>
</protein>
<dbReference type="InterPro" id="IPR012338">
    <property type="entry name" value="Beta-lactam/transpept-like"/>
</dbReference>
<reference evidence="3" key="1">
    <citation type="journal article" date="2019" name="Int. J. Syst. Evol. Microbiol.">
        <title>The Global Catalogue of Microorganisms (GCM) 10K type strain sequencing project: providing services to taxonomists for standard genome sequencing and annotation.</title>
        <authorList>
            <consortium name="The Broad Institute Genomics Platform"/>
            <consortium name="The Broad Institute Genome Sequencing Center for Infectious Disease"/>
            <person name="Wu L."/>
            <person name="Ma J."/>
        </authorList>
    </citation>
    <scope>NUCLEOTIDE SEQUENCE [LARGE SCALE GENOMIC DNA]</scope>
    <source>
        <strain evidence="3">KCTC 42662</strain>
    </source>
</reference>
<dbReference type="PANTHER" id="PTHR46825:SF9">
    <property type="entry name" value="BETA-LACTAMASE-RELATED DOMAIN-CONTAINING PROTEIN"/>
    <property type="match status" value="1"/>
</dbReference>
<keyword evidence="2" id="KW-0378">Hydrolase</keyword>
<evidence type="ECO:0000313" key="2">
    <source>
        <dbReference type="EMBL" id="MFD2546854.1"/>
    </source>
</evidence>
<dbReference type="Gene3D" id="3.40.710.10">
    <property type="entry name" value="DD-peptidase/beta-lactamase superfamily"/>
    <property type="match status" value="1"/>
</dbReference>
<proteinExistence type="predicted"/>
<dbReference type="SUPFAM" id="SSF56601">
    <property type="entry name" value="beta-lactamase/transpeptidase-like"/>
    <property type="match status" value="1"/>
</dbReference>
<dbReference type="RefSeq" id="WP_380901046.1">
    <property type="nucleotide sequence ID" value="NZ_JBHUEG010000007.1"/>
</dbReference>
<dbReference type="EMBL" id="JBHULR010000003">
    <property type="protein sequence ID" value="MFD2546854.1"/>
    <property type="molecule type" value="Genomic_DNA"/>
</dbReference>
<gene>
    <name evidence="2" type="ORF">ACFSR5_04240</name>
</gene>
<dbReference type="InterPro" id="IPR050491">
    <property type="entry name" value="AmpC-like"/>
</dbReference>
<evidence type="ECO:0000259" key="1">
    <source>
        <dbReference type="Pfam" id="PF00144"/>
    </source>
</evidence>